<sequence length="136" mass="15395">MASSGSFGSTKALLLMVTLLSLVCAGKGLIDDDDLTKMMENIQELQKEAARRKAVIKLENLFVGIVQKLVLVLDYLTEMVVKVLQDQHLLDILEESKDILEVAISDLQQNLRYEATIISDNERKLRLLMEMIINLY</sequence>
<dbReference type="Proteomes" id="UP000283210">
    <property type="component" value="Chromosome 18"/>
</dbReference>
<feature type="signal peptide" evidence="1">
    <location>
        <begin position="1"/>
        <end position="28"/>
    </location>
</feature>
<keyword evidence="3" id="KW-1185">Reference proteome</keyword>
<reference evidence="2 3" key="1">
    <citation type="submission" date="2018-11" db="EMBL/GenBank/DDBJ databases">
        <authorList>
            <person name="Lopez-Roques C."/>
            <person name="Donnadieu C."/>
            <person name="Bouchez O."/>
            <person name="Klopp C."/>
            <person name="Cabau C."/>
            <person name="Zahm M."/>
        </authorList>
    </citation>
    <scope>NUCLEOTIDE SEQUENCE [LARGE SCALE GENOMIC DNA]</scope>
    <source>
        <strain evidence="2">RS831</strain>
        <tissue evidence="2">Whole body</tissue>
    </source>
</reference>
<evidence type="ECO:0000256" key="1">
    <source>
        <dbReference type="SAM" id="SignalP"/>
    </source>
</evidence>
<dbReference type="AlphaFoldDB" id="A0A437CET1"/>
<organism evidence="2 3">
    <name type="scientific">Oryzias javanicus</name>
    <name type="common">Javanese ricefish</name>
    <name type="synonym">Aplocheilus javanicus</name>
    <dbReference type="NCBI Taxonomy" id="123683"/>
    <lineage>
        <taxon>Eukaryota</taxon>
        <taxon>Metazoa</taxon>
        <taxon>Chordata</taxon>
        <taxon>Craniata</taxon>
        <taxon>Vertebrata</taxon>
        <taxon>Euteleostomi</taxon>
        <taxon>Actinopterygii</taxon>
        <taxon>Neopterygii</taxon>
        <taxon>Teleostei</taxon>
        <taxon>Neoteleostei</taxon>
        <taxon>Acanthomorphata</taxon>
        <taxon>Ovalentaria</taxon>
        <taxon>Atherinomorphae</taxon>
        <taxon>Beloniformes</taxon>
        <taxon>Adrianichthyidae</taxon>
        <taxon>Oryziinae</taxon>
        <taxon>Oryzias</taxon>
    </lineage>
</organism>
<dbReference type="OrthoDB" id="10429949at2759"/>
<proteinExistence type="predicted"/>
<evidence type="ECO:0000313" key="2">
    <source>
        <dbReference type="EMBL" id="RVE60673.1"/>
    </source>
</evidence>
<feature type="chain" id="PRO_5019094282" evidence="1">
    <location>
        <begin position="29"/>
        <end position="136"/>
    </location>
</feature>
<accession>A0A437CET1</accession>
<protein>
    <submittedName>
        <fullName evidence="2">Uncharacterized protein</fullName>
    </submittedName>
</protein>
<reference evidence="2 3" key="2">
    <citation type="submission" date="2019-01" db="EMBL/GenBank/DDBJ databases">
        <title>A chromosome length genome reference of the Java medaka (oryzias javanicus).</title>
        <authorList>
            <person name="Herpin A."/>
            <person name="Takehana Y."/>
            <person name="Naruse K."/>
            <person name="Ansai S."/>
            <person name="Kawaguchi M."/>
        </authorList>
    </citation>
    <scope>NUCLEOTIDE SEQUENCE [LARGE SCALE GENOMIC DNA]</scope>
    <source>
        <strain evidence="2">RS831</strain>
        <tissue evidence="2">Whole body</tissue>
    </source>
</reference>
<dbReference type="EMBL" id="CM012454">
    <property type="protein sequence ID" value="RVE60673.1"/>
    <property type="molecule type" value="Genomic_DNA"/>
</dbReference>
<evidence type="ECO:0000313" key="3">
    <source>
        <dbReference type="Proteomes" id="UP000283210"/>
    </source>
</evidence>
<name>A0A437CET1_ORYJA</name>
<keyword evidence="1" id="KW-0732">Signal</keyword>
<gene>
    <name evidence="2" type="ORF">OJAV_G00183270</name>
</gene>